<comment type="pathway">
    <text evidence="3 15">Glycan metabolism; bacterial cellulose biosynthesis.</text>
</comment>
<sequence length="740" mass="80168">MKRLTTLALLAGMLSAPALHSEEPGSGSAAPLSFPQLNDAADSEPGDEPPAASPEEGASPAAPATAGDAAATAPAPVMPDLPPPVSGTAAPEVIPVAPVWGGDLNLAQMGMPDGIILSGGQRQGGVSFTLPADQVVIHSQLSLAVRVSPEMASRNATLQLMLNGQPLGTLPLGADGEDVSHYQLDIPPALMVSSNNLSVKINDGDTLQCQRDIHDTSRVTVLPTSHFSWESQQLNISDDLSHFPRPFFDSMQMTPADIAVAYGAKPSADVFSAAALISSWLGIQADYRGIAFSALRDRLPERHGIVIGHPGEQVGGMMLPETDKPLLRIIANPANPAYKLLLIVGKNDTALRMAAWRLTRGNFAPQTATLDVEPQTIPVGKAYDAPRWIPTDRPVKLSELLRKDQSPTVSGVWHEPLRIAFRAAPDLYLWDGETIPLQVGYRFPSESWINEDKSLLSVTLNGTFLNNLPMNKQGPLEKVWRYLGGDARQERFTIPLAPYLIYGDNQLSMYFNVVPKDDVPCSVLLNNNIKSRITDDSWIDLSKTRHFSLLPNLSYFVGASFPFSRLADYSQTTLLLPADPSETQVATLLNLAARSGNATGTALANNRVVLGMPTGGGDLQSLRERDVLAVTALDQQAFNQSLLADSPYRPVDNVLSVREPDLWQKVQRRLTGDWTSASLDADRYFSSSSAWRGFISYRSPWNSTRLVVVALASNDDQLARTEDRFWNRRALTPGSAAIPR</sequence>
<dbReference type="PRINTS" id="PR01440">
    <property type="entry name" value="CELLSNTHASEB"/>
</dbReference>
<keyword evidence="13" id="KW-0472">Membrane</keyword>
<keyword evidence="12" id="KW-1133">Transmembrane helix</keyword>
<evidence type="ECO:0000256" key="12">
    <source>
        <dbReference type="ARBA" id="ARBA00022989"/>
    </source>
</evidence>
<feature type="region of interest" description="Disordered" evidence="16">
    <location>
        <begin position="18"/>
        <end position="84"/>
    </location>
</feature>
<dbReference type="NCBIfam" id="NF008324">
    <property type="entry name" value="PRK11114.1-2"/>
    <property type="match status" value="1"/>
</dbReference>
<evidence type="ECO:0000256" key="4">
    <source>
        <dbReference type="ARBA" id="ARBA00010714"/>
    </source>
</evidence>
<feature type="signal peptide" evidence="15">
    <location>
        <begin position="1"/>
        <end position="21"/>
    </location>
</feature>
<keyword evidence="8 15" id="KW-0997">Cell inner membrane</keyword>
<keyword evidence="15" id="KW-0732">Signal</keyword>
<evidence type="ECO:0000256" key="13">
    <source>
        <dbReference type="ARBA" id="ARBA00023136"/>
    </source>
</evidence>
<evidence type="ECO:0000256" key="9">
    <source>
        <dbReference type="ARBA" id="ARBA00022636"/>
    </source>
</evidence>
<evidence type="ECO:0000256" key="16">
    <source>
        <dbReference type="SAM" id="MobiDB-lite"/>
    </source>
</evidence>
<dbReference type="EMBL" id="UAWQ01000020">
    <property type="protein sequence ID" value="SQC58172.1"/>
    <property type="molecule type" value="Genomic_DNA"/>
</dbReference>
<dbReference type="PANTHER" id="PTHR39083">
    <property type="entry name" value="CYCLIC DI-GMP-BINDING PROTEIN"/>
    <property type="match status" value="1"/>
</dbReference>
<keyword evidence="11 15" id="KW-0135">Cellulose biosynthesis</keyword>
<comment type="subcellular location">
    <subcellularLocation>
        <location evidence="2">Cell inner membrane</location>
        <topology evidence="2">Single-pass membrane protein</topology>
    </subcellularLocation>
</comment>
<comment type="subunit">
    <text evidence="5 15">Tightly associated with the cellulose synthase catalytic subunit.</text>
</comment>
<name>A0A2X3FPN6_KLEPN</name>
<evidence type="ECO:0000256" key="11">
    <source>
        <dbReference type="ARBA" id="ARBA00022916"/>
    </source>
</evidence>
<dbReference type="Proteomes" id="UP000251721">
    <property type="component" value="Unassembled WGS sequence"/>
</dbReference>
<organism evidence="17 18">
    <name type="scientific">Klebsiella pneumoniae</name>
    <dbReference type="NCBI Taxonomy" id="573"/>
    <lineage>
        <taxon>Bacteria</taxon>
        <taxon>Pseudomonadati</taxon>
        <taxon>Pseudomonadota</taxon>
        <taxon>Gammaproteobacteria</taxon>
        <taxon>Enterobacterales</taxon>
        <taxon>Enterobacteriaceae</taxon>
        <taxon>Klebsiella/Raoultella group</taxon>
        <taxon>Klebsiella</taxon>
        <taxon>Klebsiella pneumoniae complex</taxon>
    </lineage>
</organism>
<gene>
    <name evidence="17" type="primary">bcsB</name>
    <name evidence="17" type="ORF">NCTC13465_05882</name>
</gene>
<dbReference type="InterPro" id="IPR003920">
    <property type="entry name" value="Cell_synth_B"/>
</dbReference>
<dbReference type="PANTHER" id="PTHR39083:SF1">
    <property type="entry name" value="CYCLIC DI-GMP-BINDING PROTEIN"/>
    <property type="match status" value="1"/>
</dbReference>
<keyword evidence="9 15" id="KW-0973">c-di-GMP</keyword>
<evidence type="ECO:0000256" key="5">
    <source>
        <dbReference type="ARBA" id="ARBA00011437"/>
    </source>
</evidence>
<dbReference type="GO" id="GO:0030244">
    <property type="term" value="P:cellulose biosynthetic process"/>
    <property type="evidence" value="ECO:0007669"/>
    <property type="project" value="UniProtKB-KW"/>
</dbReference>
<evidence type="ECO:0000256" key="15">
    <source>
        <dbReference type="RuleBase" id="RU365021"/>
    </source>
</evidence>
<protein>
    <recommendedName>
        <fullName evidence="6 15">Cyclic di-GMP-binding protein</fullName>
    </recommendedName>
    <alternativeName>
        <fullName evidence="14 15">Cellulose synthase regulatory subunit</fullName>
    </alternativeName>
</protein>
<evidence type="ECO:0000256" key="7">
    <source>
        <dbReference type="ARBA" id="ARBA00022475"/>
    </source>
</evidence>
<dbReference type="Gene3D" id="2.60.120.260">
    <property type="entry name" value="Galactose-binding domain-like"/>
    <property type="match status" value="2"/>
</dbReference>
<evidence type="ECO:0000256" key="2">
    <source>
        <dbReference type="ARBA" id="ARBA00004377"/>
    </source>
</evidence>
<dbReference type="GO" id="GO:0006011">
    <property type="term" value="P:UDP-alpha-D-glucose metabolic process"/>
    <property type="evidence" value="ECO:0007669"/>
    <property type="project" value="InterPro"/>
</dbReference>
<evidence type="ECO:0000256" key="10">
    <source>
        <dbReference type="ARBA" id="ARBA00022692"/>
    </source>
</evidence>
<accession>A0A2X3FPN6</accession>
<evidence type="ECO:0000256" key="6">
    <source>
        <dbReference type="ARBA" id="ARBA00021844"/>
    </source>
</evidence>
<feature type="compositionally biased region" description="Low complexity" evidence="16">
    <location>
        <begin position="49"/>
        <end position="75"/>
    </location>
</feature>
<reference evidence="17 18" key="1">
    <citation type="submission" date="2018-06" db="EMBL/GenBank/DDBJ databases">
        <authorList>
            <consortium name="Pathogen Informatics"/>
            <person name="Doyle S."/>
        </authorList>
    </citation>
    <scope>NUCLEOTIDE SEQUENCE [LARGE SCALE GENOMIC DNA]</scope>
    <source>
        <strain evidence="17 18">NCTC13465</strain>
    </source>
</reference>
<evidence type="ECO:0000313" key="17">
    <source>
        <dbReference type="EMBL" id="SQC58172.1"/>
    </source>
</evidence>
<dbReference type="Pfam" id="PF03170">
    <property type="entry name" value="BcsB"/>
    <property type="match status" value="1"/>
</dbReference>
<evidence type="ECO:0000256" key="14">
    <source>
        <dbReference type="ARBA" id="ARBA00033444"/>
    </source>
</evidence>
<feature type="chain" id="PRO_5015800821" description="Cyclic di-GMP-binding protein" evidence="15">
    <location>
        <begin position="22"/>
        <end position="740"/>
    </location>
</feature>
<dbReference type="UniPathway" id="UPA00694"/>
<comment type="function">
    <text evidence="1 15">Binds the cellulose synthase activator, bis-(3'-5') cyclic diguanylic acid (c-di-GMP).</text>
</comment>
<comment type="similarity">
    <text evidence="4 15">Belongs to the AcsB/BcsB family.</text>
</comment>
<evidence type="ECO:0000313" key="18">
    <source>
        <dbReference type="Proteomes" id="UP000251721"/>
    </source>
</evidence>
<dbReference type="AlphaFoldDB" id="A0A2X3FPN6"/>
<evidence type="ECO:0000256" key="8">
    <source>
        <dbReference type="ARBA" id="ARBA00022519"/>
    </source>
</evidence>
<proteinExistence type="inferred from homology"/>
<evidence type="ECO:0000256" key="1">
    <source>
        <dbReference type="ARBA" id="ARBA00002057"/>
    </source>
</evidence>
<dbReference type="GO" id="GO:0005886">
    <property type="term" value="C:plasma membrane"/>
    <property type="evidence" value="ECO:0007669"/>
    <property type="project" value="UniProtKB-SubCell"/>
</dbReference>
<keyword evidence="10" id="KW-0812">Transmembrane</keyword>
<evidence type="ECO:0000256" key="3">
    <source>
        <dbReference type="ARBA" id="ARBA00005186"/>
    </source>
</evidence>
<keyword evidence="7 15" id="KW-1003">Cell membrane</keyword>
<dbReference type="InterPro" id="IPR018513">
    <property type="entry name" value="Cell_synthase_bac"/>
</dbReference>